<gene>
    <name evidence="2" type="ORF">GCM10023081_34340</name>
</gene>
<dbReference type="EMBL" id="BAABEO010000023">
    <property type="protein sequence ID" value="GAA3694172.1"/>
    <property type="molecule type" value="Genomic_DNA"/>
</dbReference>
<reference evidence="3" key="1">
    <citation type="journal article" date="2019" name="Int. J. Syst. Evol. Microbiol.">
        <title>The Global Catalogue of Microorganisms (GCM) 10K type strain sequencing project: providing services to taxonomists for standard genome sequencing and annotation.</title>
        <authorList>
            <consortium name="The Broad Institute Genomics Platform"/>
            <consortium name="The Broad Institute Genome Sequencing Center for Infectious Disease"/>
            <person name="Wu L."/>
            <person name="Ma J."/>
        </authorList>
    </citation>
    <scope>NUCLEOTIDE SEQUENCE [LARGE SCALE GENOMIC DNA]</scope>
    <source>
        <strain evidence="3">JCM 30742</strain>
    </source>
</reference>
<name>A0ABP7CSL9_9MICC</name>
<sequence length="102" mass="10188">MSGMAHFVVTGSEETLPAGTAVATDASTPASAGLATVEADAGTATTQEAATTPAASVVDQILASGIDFEAIGYPPHGRPGPAPHAPAPHYKQLPQSSHELQE</sequence>
<comment type="caution">
    <text evidence="2">The sequence shown here is derived from an EMBL/GenBank/DDBJ whole genome shotgun (WGS) entry which is preliminary data.</text>
</comment>
<protein>
    <submittedName>
        <fullName evidence="2">Uncharacterized protein</fullName>
    </submittedName>
</protein>
<feature type="region of interest" description="Disordered" evidence="1">
    <location>
        <begin position="1"/>
        <end position="34"/>
    </location>
</feature>
<evidence type="ECO:0000313" key="2">
    <source>
        <dbReference type="EMBL" id="GAA3694172.1"/>
    </source>
</evidence>
<accession>A0ABP7CSL9</accession>
<evidence type="ECO:0000313" key="3">
    <source>
        <dbReference type="Proteomes" id="UP001500752"/>
    </source>
</evidence>
<dbReference type="Proteomes" id="UP001500752">
    <property type="component" value="Unassembled WGS sequence"/>
</dbReference>
<evidence type="ECO:0000256" key="1">
    <source>
        <dbReference type="SAM" id="MobiDB-lite"/>
    </source>
</evidence>
<feature type="region of interest" description="Disordered" evidence="1">
    <location>
        <begin position="69"/>
        <end position="102"/>
    </location>
</feature>
<keyword evidence="3" id="KW-1185">Reference proteome</keyword>
<proteinExistence type="predicted"/>
<feature type="compositionally biased region" description="Polar residues" evidence="1">
    <location>
        <begin position="93"/>
        <end position="102"/>
    </location>
</feature>
<feature type="compositionally biased region" description="Pro residues" evidence="1">
    <location>
        <begin position="76"/>
        <end position="86"/>
    </location>
</feature>
<organism evidence="2 3">
    <name type="scientific">Arthrobacter ginkgonis</name>
    <dbReference type="NCBI Taxonomy" id="1630594"/>
    <lineage>
        <taxon>Bacteria</taxon>
        <taxon>Bacillati</taxon>
        <taxon>Actinomycetota</taxon>
        <taxon>Actinomycetes</taxon>
        <taxon>Micrococcales</taxon>
        <taxon>Micrococcaceae</taxon>
        <taxon>Arthrobacter</taxon>
    </lineage>
</organism>